<evidence type="ECO:0000313" key="3">
    <source>
        <dbReference type="Proteomes" id="UP000054564"/>
    </source>
</evidence>
<dbReference type="Proteomes" id="UP000054564">
    <property type="component" value="Unassembled WGS sequence"/>
</dbReference>
<protein>
    <submittedName>
        <fullName evidence="2">Uncharacterized protein</fullName>
    </submittedName>
</protein>
<sequence length="749" mass="84566">MDRFLPLPRMQSAEPKIDTPVQPYLQHHEKQAAAFDTGKAIMSSIQHTGQHGASGVPTIPNNPRATESYPLHRELLSGLDWELPNFAAPELHCQPKHPHEDNRGFPLGPLSVDDYEIEDWPLAAQNGPRGDASGDPVVATGTEYSLCHQELLKSCDWALADILTHESHHHQKPPQHVKELSSSSSVKDHNIQALLPPDKLNYQPKHPHQDNRGSPLGPLSVDDYEIEDWPLPAQDGPMSEDSGEPVMTTGTKYSLCHQLLVRSFDWELPNILAHESHRHQKPPQPIMDLSSSPSLKNHNSEALLLPEEIGEMMNSQSWSDSPDLSPLQMEMPEIPIQHPLKDCGTVSQNLLKHPLEPFDESLLALGGHIPARASKRLQISPPSANLHVESPSKKTNPNLPSVTHKSEQRFPGIPGSRIKNQLKRGQHKQLPRIQDLNEHQSKNGVPSSHRGIVGHGAIHLMNPNGAISSAQHRMMLVEILQFDDSVFVINQDTSPVDQERIALILSFIQTHCANVKRLEIPKVQPNYFHMIFDKLILSHQILQKCKISPLRTNNITRGLESNKHKKMLDDSSNTFYANSDLWFRYWKERTGIDLIRIHFDGHRKRSLQARKTFTLLLFYLDMIGTILRNYSDACIDGSNSDSGAIMIKKAWEVCSQLSANTFLDYRFGSISPAPKTLRSLPILQLFWNWIAALITGLENKNFANIFFYTGKKYVDRIVQIGFNNIFCYSFQTLTKKLLVLYQKIDSVKV</sequence>
<evidence type="ECO:0000256" key="1">
    <source>
        <dbReference type="SAM" id="MobiDB-lite"/>
    </source>
</evidence>
<feature type="region of interest" description="Disordered" evidence="1">
    <location>
        <begin position="197"/>
        <end position="222"/>
    </location>
</feature>
<keyword evidence="3" id="KW-1185">Reference proteome</keyword>
<evidence type="ECO:0000313" key="2">
    <source>
        <dbReference type="EMBL" id="KNE94979.1"/>
    </source>
</evidence>
<name>A0A0L0V7N4_9BASI</name>
<dbReference type="EMBL" id="AJIL01000105">
    <property type="protein sequence ID" value="KNE94979.1"/>
    <property type="molecule type" value="Genomic_DNA"/>
</dbReference>
<feature type="compositionally biased region" description="Polar residues" evidence="1">
    <location>
        <begin position="393"/>
        <end position="403"/>
    </location>
</feature>
<proteinExistence type="predicted"/>
<feature type="region of interest" description="Disordered" evidence="1">
    <location>
        <begin position="383"/>
        <end position="414"/>
    </location>
</feature>
<gene>
    <name evidence="2" type="ORF">PSTG_11677</name>
</gene>
<dbReference type="AlphaFoldDB" id="A0A0L0V7N4"/>
<accession>A0A0L0V7N4</accession>
<dbReference type="OrthoDB" id="10684347at2759"/>
<organism evidence="2 3">
    <name type="scientific">Puccinia striiformis f. sp. tritici PST-78</name>
    <dbReference type="NCBI Taxonomy" id="1165861"/>
    <lineage>
        <taxon>Eukaryota</taxon>
        <taxon>Fungi</taxon>
        <taxon>Dikarya</taxon>
        <taxon>Basidiomycota</taxon>
        <taxon>Pucciniomycotina</taxon>
        <taxon>Pucciniomycetes</taxon>
        <taxon>Pucciniales</taxon>
        <taxon>Pucciniaceae</taxon>
        <taxon>Puccinia</taxon>
    </lineage>
</organism>
<feature type="region of interest" description="Disordered" evidence="1">
    <location>
        <begin position="277"/>
        <end position="297"/>
    </location>
</feature>
<comment type="caution">
    <text evidence="2">The sequence shown here is derived from an EMBL/GenBank/DDBJ whole genome shotgun (WGS) entry which is preliminary data.</text>
</comment>
<reference evidence="3" key="1">
    <citation type="submission" date="2014-03" db="EMBL/GenBank/DDBJ databases">
        <title>The Genome Sequence of Puccinia striiformis f. sp. tritici PST-78.</title>
        <authorList>
            <consortium name="The Broad Institute Genome Sequencing Platform"/>
            <person name="Cuomo C."/>
            <person name="Hulbert S."/>
            <person name="Chen X."/>
            <person name="Walker B."/>
            <person name="Young S.K."/>
            <person name="Zeng Q."/>
            <person name="Gargeya S."/>
            <person name="Fitzgerald M."/>
            <person name="Haas B."/>
            <person name="Abouelleil A."/>
            <person name="Alvarado L."/>
            <person name="Arachchi H.M."/>
            <person name="Berlin A.M."/>
            <person name="Chapman S.B."/>
            <person name="Goldberg J."/>
            <person name="Griggs A."/>
            <person name="Gujja S."/>
            <person name="Hansen M."/>
            <person name="Howarth C."/>
            <person name="Imamovic A."/>
            <person name="Larimer J."/>
            <person name="McCowan C."/>
            <person name="Montmayeur A."/>
            <person name="Murphy C."/>
            <person name="Neiman D."/>
            <person name="Pearson M."/>
            <person name="Priest M."/>
            <person name="Roberts A."/>
            <person name="Saif S."/>
            <person name="Shea T."/>
            <person name="Sisk P."/>
            <person name="Sykes S."/>
            <person name="Wortman J."/>
            <person name="Nusbaum C."/>
            <person name="Birren B."/>
        </authorList>
    </citation>
    <scope>NUCLEOTIDE SEQUENCE [LARGE SCALE GENOMIC DNA]</scope>
    <source>
        <strain evidence="3">race PST-78</strain>
    </source>
</reference>
<feature type="region of interest" description="Disordered" evidence="1">
    <location>
        <begin position="168"/>
        <end position="187"/>
    </location>
</feature>